<protein>
    <submittedName>
        <fullName evidence="1">Uncharacterized protein</fullName>
    </submittedName>
</protein>
<organism evidence="1 2">
    <name type="scientific">Lithospermum erythrorhizon</name>
    <name type="common">Purple gromwell</name>
    <name type="synonym">Lithospermum officinale var. erythrorhizon</name>
    <dbReference type="NCBI Taxonomy" id="34254"/>
    <lineage>
        <taxon>Eukaryota</taxon>
        <taxon>Viridiplantae</taxon>
        <taxon>Streptophyta</taxon>
        <taxon>Embryophyta</taxon>
        <taxon>Tracheophyta</taxon>
        <taxon>Spermatophyta</taxon>
        <taxon>Magnoliopsida</taxon>
        <taxon>eudicotyledons</taxon>
        <taxon>Gunneridae</taxon>
        <taxon>Pentapetalae</taxon>
        <taxon>asterids</taxon>
        <taxon>lamiids</taxon>
        <taxon>Boraginales</taxon>
        <taxon>Boraginaceae</taxon>
        <taxon>Boraginoideae</taxon>
        <taxon>Lithospermeae</taxon>
        <taxon>Lithospermum</taxon>
    </lineage>
</organism>
<keyword evidence="2" id="KW-1185">Reference proteome</keyword>
<dbReference type="Proteomes" id="UP001454036">
    <property type="component" value="Unassembled WGS sequence"/>
</dbReference>
<dbReference type="AlphaFoldDB" id="A0AAV3RD03"/>
<sequence length="86" mass="9804">MLFSRGLTWSLCHIIGDALEHCELLAQDESDCDKEWCSNLESSSQPRPFMWRSMGQCDKGLWDDDRLLVVLLHQYCSRVGDAGLGQ</sequence>
<reference evidence="1 2" key="1">
    <citation type="submission" date="2024-01" db="EMBL/GenBank/DDBJ databases">
        <title>The complete chloroplast genome sequence of Lithospermum erythrorhizon: insights into the phylogenetic relationship among Boraginaceae species and the maternal lineages of purple gromwells.</title>
        <authorList>
            <person name="Okada T."/>
            <person name="Watanabe K."/>
        </authorList>
    </citation>
    <scope>NUCLEOTIDE SEQUENCE [LARGE SCALE GENOMIC DNA]</scope>
</reference>
<accession>A0AAV3RD03</accession>
<dbReference type="EMBL" id="BAABME010008398">
    <property type="protein sequence ID" value="GAA0173000.1"/>
    <property type="molecule type" value="Genomic_DNA"/>
</dbReference>
<evidence type="ECO:0000313" key="1">
    <source>
        <dbReference type="EMBL" id="GAA0173000.1"/>
    </source>
</evidence>
<proteinExistence type="predicted"/>
<gene>
    <name evidence="1" type="ORF">LIER_26709</name>
</gene>
<name>A0AAV3RD03_LITER</name>
<evidence type="ECO:0000313" key="2">
    <source>
        <dbReference type="Proteomes" id="UP001454036"/>
    </source>
</evidence>
<comment type="caution">
    <text evidence="1">The sequence shown here is derived from an EMBL/GenBank/DDBJ whole genome shotgun (WGS) entry which is preliminary data.</text>
</comment>